<dbReference type="Proteomes" id="UP001451782">
    <property type="component" value="Chromosome"/>
</dbReference>
<protein>
    <recommendedName>
        <fullName evidence="1">2-vinyl bacteriochlorophyllide hydratase</fullName>
        <ecNumber evidence="1">4.2.1.-</ecNumber>
    </recommendedName>
</protein>
<dbReference type="GO" id="GO:0019685">
    <property type="term" value="P:photosynthesis, dark reaction"/>
    <property type="evidence" value="ECO:0007669"/>
    <property type="project" value="InterPro"/>
</dbReference>
<accession>A0AAN0M1Q1</accession>
<feature type="transmembrane region" description="Helical" evidence="2">
    <location>
        <begin position="38"/>
        <end position="59"/>
    </location>
</feature>
<evidence type="ECO:0000256" key="2">
    <source>
        <dbReference type="SAM" id="Phobius"/>
    </source>
</evidence>
<dbReference type="AlphaFoldDB" id="A0AAN0M1Q1"/>
<dbReference type="InterPro" id="IPR009905">
    <property type="entry name" value="BCHF"/>
</dbReference>
<feature type="transmembrane region" description="Helical" evidence="2">
    <location>
        <begin position="66"/>
        <end position="88"/>
    </location>
</feature>
<evidence type="ECO:0000313" key="4">
    <source>
        <dbReference type="Proteomes" id="UP001451782"/>
    </source>
</evidence>
<dbReference type="EMBL" id="CP151762">
    <property type="protein sequence ID" value="WZU63055.1"/>
    <property type="molecule type" value="Genomic_DNA"/>
</dbReference>
<proteinExistence type="predicted"/>
<evidence type="ECO:0000313" key="3">
    <source>
        <dbReference type="EMBL" id="WZU63055.1"/>
    </source>
</evidence>
<dbReference type="RefSeq" id="WP_342069452.1">
    <property type="nucleotide sequence ID" value="NZ_CP151762.1"/>
</dbReference>
<keyword evidence="2" id="KW-1133">Transmembrane helix</keyword>
<gene>
    <name evidence="3" type="primary">bchF</name>
    <name evidence="3" type="ORF">AABB28_14480</name>
</gene>
<feature type="transmembrane region" description="Helical" evidence="2">
    <location>
        <begin position="108"/>
        <end position="126"/>
    </location>
</feature>
<name>A0AAN0M1Q1_9RHOB</name>
<dbReference type="Pfam" id="PF07284">
    <property type="entry name" value="BCHF"/>
    <property type="match status" value="1"/>
</dbReference>
<reference evidence="3 4" key="1">
    <citation type="submission" date="2024-04" db="EMBL/GenBank/DDBJ databases">
        <title>Phylogenomic analyses of a clade within the roseobacter group suggest taxonomic reassignments of species of the genera Aestuariivita, Citreicella, Loktanella, Nautella, Pelagibaca, Ruegeria, Thalassobius, Thiobacimonas and Tropicibacter, and the proposal o.</title>
        <authorList>
            <person name="Jeon C.O."/>
        </authorList>
    </citation>
    <scope>NUCLEOTIDE SEQUENCE [LARGE SCALE GENOMIC DNA]</scope>
    <source>
        <strain evidence="3 4">G8-12</strain>
    </source>
</reference>
<keyword evidence="4" id="KW-1185">Reference proteome</keyword>
<dbReference type="GO" id="GO:0016836">
    <property type="term" value="F:hydro-lyase activity"/>
    <property type="evidence" value="ECO:0007669"/>
    <property type="project" value="InterPro"/>
</dbReference>
<dbReference type="NCBIfam" id="TIGR02020">
    <property type="entry name" value="BchF"/>
    <property type="match status" value="1"/>
</dbReference>
<dbReference type="EC" id="4.2.1.-" evidence="1"/>
<keyword evidence="2" id="KW-0812">Transmembrane</keyword>
<feature type="transmembrane region" description="Helical" evidence="2">
    <location>
        <begin position="133"/>
        <end position="153"/>
    </location>
</feature>
<sequence length="166" mass="18375">MAIADTNTVGVHTLGKRLYSDAERARRDTTKWTLVQGILAPLQFFVFLVSLALVMRYLLTGAGYDAATLSIVIKTGVLLLIMVTGAIWEKVVFGQYLFAPAFFWEDVFSFAVIALHLLYILALYSGALAPDGLMYLALAAYTAYVINAAQFVWKLRLARLDAEART</sequence>
<dbReference type="GO" id="GO:0030494">
    <property type="term" value="P:bacteriochlorophyll biosynthetic process"/>
    <property type="evidence" value="ECO:0007669"/>
    <property type="project" value="UniProtKB-UniRule"/>
</dbReference>
<dbReference type="KEGG" id="yag:AABB28_14480"/>
<evidence type="ECO:0000256" key="1">
    <source>
        <dbReference type="NCBIfam" id="TIGR02020"/>
    </source>
</evidence>
<organism evidence="3 4">
    <name type="scientific">Yoonia algicola</name>
    <dbReference type="NCBI Taxonomy" id="3137368"/>
    <lineage>
        <taxon>Bacteria</taxon>
        <taxon>Pseudomonadati</taxon>
        <taxon>Pseudomonadota</taxon>
        <taxon>Alphaproteobacteria</taxon>
        <taxon>Rhodobacterales</taxon>
        <taxon>Paracoccaceae</taxon>
        <taxon>Yoonia</taxon>
    </lineage>
</organism>
<keyword evidence="2" id="KW-0472">Membrane</keyword>